<dbReference type="Pfam" id="PF00072">
    <property type="entry name" value="Response_reg"/>
    <property type="match status" value="1"/>
</dbReference>
<evidence type="ECO:0000259" key="10">
    <source>
        <dbReference type="PROSITE" id="PS51755"/>
    </source>
</evidence>
<evidence type="ECO:0000256" key="4">
    <source>
        <dbReference type="ARBA" id="ARBA00023015"/>
    </source>
</evidence>
<dbReference type="FunFam" id="3.40.50.2300:FF:000001">
    <property type="entry name" value="DNA-binding response regulator PhoB"/>
    <property type="match status" value="1"/>
</dbReference>
<keyword evidence="6" id="KW-0804">Transcription</keyword>
<dbReference type="SMART" id="SM00862">
    <property type="entry name" value="Trans_reg_C"/>
    <property type="match status" value="1"/>
</dbReference>
<dbReference type="SUPFAM" id="SSF52172">
    <property type="entry name" value="CheY-like"/>
    <property type="match status" value="1"/>
</dbReference>
<keyword evidence="4" id="KW-0805">Transcription regulation</keyword>
<organism evidence="11 12">
    <name type="scientific">Polycladomyces abyssicola</name>
    <dbReference type="NCBI Taxonomy" id="1125966"/>
    <lineage>
        <taxon>Bacteria</taxon>
        <taxon>Bacillati</taxon>
        <taxon>Bacillota</taxon>
        <taxon>Bacilli</taxon>
        <taxon>Bacillales</taxon>
        <taxon>Thermoactinomycetaceae</taxon>
        <taxon>Polycladomyces</taxon>
    </lineage>
</organism>
<dbReference type="Gene3D" id="1.10.10.10">
    <property type="entry name" value="Winged helix-like DNA-binding domain superfamily/Winged helix DNA-binding domain"/>
    <property type="match status" value="1"/>
</dbReference>
<dbReference type="InterPro" id="IPR011006">
    <property type="entry name" value="CheY-like_superfamily"/>
</dbReference>
<dbReference type="CDD" id="cd00383">
    <property type="entry name" value="trans_reg_C"/>
    <property type="match status" value="1"/>
</dbReference>
<dbReference type="GO" id="GO:0000156">
    <property type="term" value="F:phosphorelay response regulator activity"/>
    <property type="evidence" value="ECO:0007669"/>
    <property type="project" value="TreeGrafter"/>
</dbReference>
<keyword evidence="12" id="KW-1185">Reference proteome</keyword>
<keyword evidence="5 8" id="KW-0238">DNA-binding</keyword>
<dbReference type="PROSITE" id="PS50110">
    <property type="entry name" value="RESPONSE_REGULATORY"/>
    <property type="match status" value="1"/>
</dbReference>
<dbReference type="GO" id="GO:0032993">
    <property type="term" value="C:protein-DNA complex"/>
    <property type="evidence" value="ECO:0007669"/>
    <property type="project" value="TreeGrafter"/>
</dbReference>
<reference evidence="11" key="1">
    <citation type="journal article" date="2013" name="Int. J. Syst. Evol. Microbiol.">
        <title>Polycladomyces abyssicola gen. nov., sp. nov., a thermophilic filamentous bacterium isolated from hemipelagic sediment.</title>
        <authorList>
            <person name="Tsubouchi T."/>
            <person name="Shimane Y."/>
            <person name="Mori K."/>
            <person name="Usui K."/>
            <person name="Hiraki T."/>
            <person name="Tame A."/>
            <person name="Uematsu K."/>
            <person name="Maruyama T."/>
            <person name="Hatada Y."/>
        </authorList>
    </citation>
    <scope>NUCLEOTIDE SEQUENCE</scope>
    <source>
        <strain evidence="11">JIR-001</strain>
    </source>
</reference>
<evidence type="ECO:0000256" key="2">
    <source>
        <dbReference type="ARBA" id="ARBA00022553"/>
    </source>
</evidence>
<evidence type="ECO:0000256" key="1">
    <source>
        <dbReference type="ARBA" id="ARBA00004496"/>
    </source>
</evidence>
<dbReference type="EMBL" id="AP024601">
    <property type="protein sequence ID" value="BCU80984.1"/>
    <property type="molecule type" value="Genomic_DNA"/>
</dbReference>
<keyword evidence="3" id="KW-0902">Two-component regulatory system</keyword>
<dbReference type="InterPro" id="IPR039420">
    <property type="entry name" value="WalR-like"/>
</dbReference>
<evidence type="ECO:0000256" key="8">
    <source>
        <dbReference type="PROSITE-ProRule" id="PRU01091"/>
    </source>
</evidence>
<keyword evidence="2 7" id="KW-0597">Phosphoprotein</keyword>
<dbReference type="InterPro" id="IPR001789">
    <property type="entry name" value="Sig_transdc_resp-reg_receiver"/>
</dbReference>
<dbReference type="Gene3D" id="3.40.50.2300">
    <property type="match status" value="1"/>
</dbReference>
<feature type="domain" description="Response regulatory" evidence="9">
    <location>
        <begin position="3"/>
        <end position="116"/>
    </location>
</feature>
<proteinExistence type="predicted"/>
<dbReference type="Proteomes" id="UP000677436">
    <property type="component" value="Chromosome"/>
</dbReference>
<dbReference type="GO" id="GO:0000976">
    <property type="term" value="F:transcription cis-regulatory region binding"/>
    <property type="evidence" value="ECO:0007669"/>
    <property type="project" value="TreeGrafter"/>
</dbReference>
<dbReference type="Gene3D" id="6.10.250.690">
    <property type="match status" value="1"/>
</dbReference>
<dbReference type="RefSeq" id="WP_212774280.1">
    <property type="nucleotide sequence ID" value="NZ_AP024601.1"/>
</dbReference>
<comment type="subcellular location">
    <subcellularLocation>
        <location evidence="1">Cytoplasm</location>
    </subcellularLocation>
</comment>
<evidence type="ECO:0000256" key="6">
    <source>
        <dbReference type="ARBA" id="ARBA00023163"/>
    </source>
</evidence>
<evidence type="ECO:0000256" key="7">
    <source>
        <dbReference type="PROSITE-ProRule" id="PRU00169"/>
    </source>
</evidence>
<dbReference type="AlphaFoldDB" id="A0A8D5ZJZ5"/>
<reference evidence="11" key="2">
    <citation type="journal article" date="2021" name="Microbiol. Resour. Announc.">
        <title>Complete Genome Sequence of Polycladomyces abyssicola JIR-001T, Isolated from Hemipelagic Sediment in Deep Seawater.</title>
        <authorList>
            <person name="Tsubouchi T."/>
            <person name="Kaneko Y."/>
        </authorList>
    </citation>
    <scope>NUCLEOTIDE SEQUENCE</scope>
    <source>
        <strain evidence="11">JIR-001</strain>
    </source>
</reference>
<gene>
    <name evidence="11" type="ORF">JIR001_07670</name>
</gene>
<dbReference type="InterPro" id="IPR001867">
    <property type="entry name" value="OmpR/PhoB-type_DNA-bd"/>
</dbReference>
<feature type="DNA-binding region" description="OmpR/PhoB-type" evidence="8">
    <location>
        <begin position="125"/>
        <end position="224"/>
    </location>
</feature>
<dbReference type="GO" id="GO:0005829">
    <property type="term" value="C:cytosol"/>
    <property type="evidence" value="ECO:0007669"/>
    <property type="project" value="TreeGrafter"/>
</dbReference>
<dbReference type="GO" id="GO:0006355">
    <property type="term" value="P:regulation of DNA-templated transcription"/>
    <property type="evidence" value="ECO:0007669"/>
    <property type="project" value="InterPro"/>
</dbReference>
<feature type="modified residue" description="4-aspartylphosphate" evidence="7">
    <location>
        <position position="52"/>
    </location>
</feature>
<evidence type="ECO:0000313" key="11">
    <source>
        <dbReference type="EMBL" id="BCU80984.1"/>
    </source>
</evidence>
<protein>
    <submittedName>
        <fullName evidence="11">DNA-binding response regulator</fullName>
    </submittedName>
</protein>
<dbReference type="KEGG" id="pabs:JIR001_07670"/>
<dbReference type="SMART" id="SM00448">
    <property type="entry name" value="REC"/>
    <property type="match status" value="1"/>
</dbReference>
<evidence type="ECO:0000256" key="3">
    <source>
        <dbReference type="ARBA" id="ARBA00023012"/>
    </source>
</evidence>
<evidence type="ECO:0000313" key="12">
    <source>
        <dbReference type="Proteomes" id="UP000677436"/>
    </source>
</evidence>
<name>A0A8D5ZJZ5_9BACL</name>
<dbReference type="PROSITE" id="PS51755">
    <property type="entry name" value="OMPR_PHOB"/>
    <property type="match status" value="1"/>
</dbReference>
<feature type="domain" description="OmpR/PhoB-type" evidence="10">
    <location>
        <begin position="125"/>
        <end position="224"/>
    </location>
</feature>
<evidence type="ECO:0000259" key="9">
    <source>
        <dbReference type="PROSITE" id="PS50110"/>
    </source>
</evidence>
<dbReference type="PANTHER" id="PTHR48111:SF73">
    <property type="entry name" value="ALKALINE PHOSPHATASE SYNTHESIS TRANSCRIPTIONAL REGULATORY PROTEIN PHOP"/>
    <property type="match status" value="1"/>
</dbReference>
<dbReference type="PANTHER" id="PTHR48111">
    <property type="entry name" value="REGULATOR OF RPOS"/>
    <property type="match status" value="1"/>
</dbReference>
<dbReference type="FunFam" id="1.10.10.10:FF:000018">
    <property type="entry name" value="DNA-binding response regulator ResD"/>
    <property type="match status" value="1"/>
</dbReference>
<dbReference type="InterPro" id="IPR036388">
    <property type="entry name" value="WH-like_DNA-bd_sf"/>
</dbReference>
<accession>A0A8D5ZJZ5</accession>
<evidence type="ECO:0000256" key="5">
    <source>
        <dbReference type="ARBA" id="ARBA00023125"/>
    </source>
</evidence>
<sequence length="228" mass="26303">MKNVLIVDDEEKIREVIASYLNKEGYHTREAATGTEALEILRSEPVHLIILDLMLPDLPGEEVCQQIRRFSAVPILMLTAKSAEDERVQGLLMGADDYVVKPFSPREVVARVKAILRRTEQDLLAERLTFGELLIDTGQRKVFRHGQMVNLTPMEYKLLLILARHPHRAFSREELVEKLFGFDYEGDLRTIDQHVKNLRHKIEPIPSDPMYIQTVYGFGYRFVGDDSR</sequence>
<dbReference type="Pfam" id="PF00486">
    <property type="entry name" value="Trans_reg_C"/>
    <property type="match status" value="1"/>
</dbReference>